<organism evidence="1 2">
    <name type="scientific">Porphyromonas somerae</name>
    <dbReference type="NCBI Taxonomy" id="322095"/>
    <lineage>
        <taxon>Bacteria</taxon>
        <taxon>Pseudomonadati</taxon>
        <taxon>Bacteroidota</taxon>
        <taxon>Bacteroidia</taxon>
        <taxon>Bacteroidales</taxon>
        <taxon>Porphyromonadaceae</taxon>
        <taxon>Porphyromonas</taxon>
    </lineage>
</organism>
<comment type="caution">
    <text evidence="1">The sequence shown here is derived from an EMBL/GenBank/DDBJ whole genome shotgun (WGS) entry which is preliminary data.</text>
</comment>
<dbReference type="AlphaFoldDB" id="A0A134B0L4"/>
<dbReference type="Proteomes" id="UP000070224">
    <property type="component" value="Unassembled WGS sequence"/>
</dbReference>
<name>A0A134B0L4_9PORP</name>
<accession>A0A134B0L4</accession>
<keyword evidence="2" id="KW-1185">Reference proteome</keyword>
<gene>
    <name evidence="1" type="ORF">HMPREF3185_02002</name>
</gene>
<proteinExistence type="predicted"/>
<dbReference type="EMBL" id="LSDK01000138">
    <property type="protein sequence ID" value="KXB73479.1"/>
    <property type="molecule type" value="Genomic_DNA"/>
</dbReference>
<reference evidence="2" key="1">
    <citation type="submission" date="2016-01" db="EMBL/GenBank/DDBJ databases">
        <authorList>
            <person name="Mitreva M."/>
            <person name="Pepin K.H."/>
            <person name="Mihindukulasuriya K.A."/>
            <person name="Fulton R."/>
            <person name="Fronick C."/>
            <person name="O'Laughlin M."/>
            <person name="Miner T."/>
            <person name="Herter B."/>
            <person name="Rosa B.A."/>
            <person name="Cordes M."/>
            <person name="Tomlinson C."/>
            <person name="Wollam A."/>
            <person name="Palsikar V.B."/>
            <person name="Mardis E.R."/>
            <person name="Wilson R.K."/>
        </authorList>
    </citation>
    <scope>NUCLEOTIDE SEQUENCE [LARGE SCALE GENOMIC DNA]</scope>
    <source>
        <strain evidence="2">KA00683</strain>
    </source>
</reference>
<dbReference type="STRING" id="322095.HMPREF3185_02002"/>
<sequence>MSLVAKLFLFHKDTSFLREKKCLSKAFDIVGILFGRCYVA</sequence>
<evidence type="ECO:0000313" key="1">
    <source>
        <dbReference type="EMBL" id="KXB73479.1"/>
    </source>
</evidence>
<evidence type="ECO:0000313" key="2">
    <source>
        <dbReference type="Proteomes" id="UP000070224"/>
    </source>
</evidence>
<protein>
    <submittedName>
        <fullName evidence="1">Uncharacterized protein</fullName>
    </submittedName>
</protein>